<dbReference type="OrthoDB" id="9853366at2"/>
<evidence type="ECO:0000313" key="2">
    <source>
        <dbReference type="EMBL" id="SNZ07798.1"/>
    </source>
</evidence>
<dbReference type="RefSeq" id="WP_097000198.1">
    <property type="nucleotide sequence ID" value="NZ_OBEI01000003.1"/>
</dbReference>
<feature type="coiled-coil region" evidence="1">
    <location>
        <begin position="30"/>
        <end position="87"/>
    </location>
</feature>
<gene>
    <name evidence="2" type="ORF">SAMN06265182_1025</name>
</gene>
<dbReference type="EMBL" id="OBEI01000003">
    <property type="protein sequence ID" value="SNZ07798.1"/>
    <property type="molecule type" value="Genomic_DNA"/>
</dbReference>
<organism evidence="2 3">
    <name type="scientific">Persephonella hydrogeniphila</name>
    <dbReference type="NCBI Taxonomy" id="198703"/>
    <lineage>
        <taxon>Bacteria</taxon>
        <taxon>Pseudomonadati</taxon>
        <taxon>Aquificota</taxon>
        <taxon>Aquificia</taxon>
        <taxon>Aquificales</taxon>
        <taxon>Hydrogenothermaceae</taxon>
        <taxon>Persephonella</taxon>
    </lineage>
</organism>
<evidence type="ECO:0000256" key="1">
    <source>
        <dbReference type="SAM" id="Coils"/>
    </source>
</evidence>
<protein>
    <submittedName>
        <fullName evidence="2">Uncharacterized protein</fullName>
    </submittedName>
</protein>
<name>A0A285NEU7_9AQUI</name>
<accession>A0A285NEU7</accession>
<proteinExistence type="predicted"/>
<dbReference type="AlphaFoldDB" id="A0A285NEU7"/>
<evidence type="ECO:0000313" key="3">
    <source>
        <dbReference type="Proteomes" id="UP000219036"/>
    </source>
</evidence>
<sequence>MFSRGLKIFLLSISFMFLSYGEEIKNSDIRIEILSEIKVYKERIEKLKNMHKITTDNDEKKIIQQHINMLNKKIERLKEMLRKYEKSLSPVG</sequence>
<keyword evidence="1" id="KW-0175">Coiled coil</keyword>
<reference evidence="3" key="1">
    <citation type="submission" date="2017-09" db="EMBL/GenBank/DDBJ databases">
        <authorList>
            <person name="Varghese N."/>
            <person name="Submissions S."/>
        </authorList>
    </citation>
    <scope>NUCLEOTIDE SEQUENCE [LARGE SCALE GENOMIC DNA]</scope>
    <source>
        <strain evidence="3">DSM 15103</strain>
    </source>
</reference>
<dbReference type="Proteomes" id="UP000219036">
    <property type="component" value="Unassembled WGS sequence"/>
</dbReference>
<keyword evidence="3" id="KW-1185">Reference proteome</keyword>